<feature type="region of interest" description="Disordered" evidence="3">
    <location>
        <begin position="1866"/>
        <end position="1885"/>
    </location>
</feature>
<keyword evidence="2" id="KW-0040">ANK repeat</keyword>
<evidence type="ECO:0000256" key="3">
    <source>
        <dbReference type="SAM" id="MobiDB-lite"/>
    </source>
</evidence>
<dbReference type="SMART" id="SM00248">
    <property type="entry name" value="ANK"/>
    <property type="match status" value="3"/>
</dbReference>
<protein>
    <submittedName>
        <fullName evidence="4">CLUMA_CG006308, isoform A</fullName>
    </submittedName>
</protein>
<feature type="region of interest" description="Disordered" evidence="3">
    <location>
        <begin position="1112"/>
        <end position="1133"/>
    </location>
</feature>
<dbReference type="InterPro" id="IPR038227">
    <property type="entry name" value="PUFD_som_sf"/>
</dbReference>
<dbReference type="PANTHER" id="PTHR24117">
    <property type="entry name" value="AGAP007537-PB"/>
    <property type="match status" value="1"/>
</dbReference>
<organism evidence="4 5">
    <name type="scientific">Clunio marinus</name>
    <dbReference type="NCBI Taxonomy" id="568069"/>
    <lineage>
        <taxon>Eukaryota</taxon>
        <taxon>Metazoa</taxon>
        <taxon>Ecdysozoa</taxon>
        <taxon>Arthropoda</taxon>
        <taxon>Hexapoda</taxon>
        <taxon>Insecta</taxon>
        <taxon>Pterygota</taxon>
        <taxon>Neoptera</taxon>
        <taxon>Endopterygota</taxon>
        <taxon>Diptera</taxon>
        <taxon>Nematocera</taxon>
        <taxon>Chironomoidea</taxon>
        <taxon>Chironomidae</taxon>
        <taxon>Clunio</taxon>
    </lineage>
</organism>
<dbReference type="EMBL" id="CVRI01000035">
    <property type="protein sequence ID" value="CRK92894.1"/>
    <property type="molecule type" value="Genomic_DNA"/>
</dbReference>
<feature type="compositionally biased region" description="Low complexity" evidence="3">
    <location>
        <begin position="198"/>
        <end position="209"/>
    </location>
</feature>
<feature type="region of interest" description="Disordered" evidence="3">
    <location>
        <begin position="1352"/>
        <end position="1382"/>
    </location>
</feature>
<feature type="compositionally biased region" description="Basic and acidic residues" evidence="3">
    <location>
        <begin position="1681"/>
        <end position="1699"/>
    </location>
</feature>
<dbReference type="InterPro" id="IPR002110">
    <property type="entry name" value="Ankyrin_rpt"/>
</dbReference>
<name>A0A1J1I228_9DIPT</name>
<feature type="compositionally biased region" description="Basic and acidic residues" evidence="3">
    <location>
        <begin position="1146"/>
        <end position="1161"/>
    </location>
</feature>
<feature type="compositionally biased region" description="Low complexity" evidence="3">
    <location>
        <begin position="1769"/>
        <end position="1780"/>
    </location>
</feature>
<feature type="region of interest" description="Disordered" evidence="3">
    <location>
        <begin position="1145"/>
        <end position="1188"/>
    </location>
</feature>
<evidence type="ECO:0000256" key="1">
    <source>
        <dbReference type="ARBA" id="ARBA00034703"/>
    </source>
</evidence>
<proteinExistence type="inferred from homology"/>
<feature type="compositionally biased region" description="Basic and acidic residues" evidence="3">
    <location>
        <begin position="1425"/>
        <end position="1443"/>
    </location>
</feature>
<feature type="region of interest" description="Disordered" evidence="3">
    <location>
        <begin position="188"/>
        <end position="209"/>
    </location>
</feature>
<dbReference type="Proteomes" id="UP000183832">
    <property type="component" value="Unassembled WGS sequence"/>
</dbReference>
<evidence type="ECO:0000256" key="2">
    <source>
        <dbReference type="PROSITE-ProRule" id="PRU00023"/>
    </source>
</evidence>
<feature type="region of interest" description="Disordered" evidence="3">
    <location>
        <begin position="1417"/>
        <end position="1443"/>
    </location>
</feature>
<dbReference type="CDD" id="cd14259">
    <property type="entry name" value="PUFD_like"/>
    <property type="match status" value="1"/>
</dbReference>
<feature type="compositionally biased region" description="Pro residues" evidence="3">
    <location>
        <begin position="886"/>
        <end position="895"/>
    </location>
</feature>
<dbReference type="SUPFAM" id="SSF48403">
    <property type="entry name" value="Ankyrin repeat"/>
    <property type="match status" value="1"/>
</dbReference>
<gene>
    <name evidence="4" type="primary">putative BCL-6 corepressor</name>
    <name evidence="4" type="ORF">CLUMA_CG006308</name>
</gene>
<reference evidence="4 5" key="1">
    <citation type="submission" date="2015-04" db="EMBL/GenBank/DDBJ databases">
        <authorList>
            <person name="Syromyatnikov M.Y."/>
            <person name="Popov V.N."/>
        </authorList>
    </citation>
    <scope>NUCLEOTIDE SEQUENCE [LARGE SCALE GENOMIC DNA]</scope>
</reference>
<feature type="compositionally biased region" description="Basic and acidic residues" evidence="3">
    <location>
        <begin position="1752"/>
        <end position="1768"/>
    </location>
</feature>
<feature type="compositionally biased region" description="Polar residues" evidence="3">
    <location>
        <begin position="1874"/>
        <end position="1884"/>
    </location>
</feature>
<feature type="compositionally biased region" description="Low complexity" evidence="3">
    <location>
        <begin position="1722"/>
        <end position="1732"/>
    </location>
</feature>
<dbReference type="Gene3D" id="1.25.40.20">
    <property type="entry name" value="Ankyrin repeat-containing domain"/>
    <property type="match status" value="1"/>
</dbReference>
<feature type="repeat" description="ANK" evidence="2">
    <location>
        <begin position="2197"/>
        <end position="2229"/>
    </location>
</feature>
<feature type="compositionally biased region" description="Basic and acidic residues" evidence="3">
    <location>
        <begin position="899"/>
        <end position="909"/>
    </location>
</feature>
<dbReference type="OrthoDB" id="3666223at2759"/>
<dbReference type="GO" id="GO:0003714">
    <property type="term" value="F:transcription corepressor activity"/>
    <property type="evidence" value="ECO:0007669"/>
    <property type="project" value="TreeGrafter"/>
</dbReference>
<dbReference type="PROSITE" id="PS50297">
    <property type="entry name" value="ANK_REP_REGION"/>
    <property type="match status" value="2"/>
</dbReference>
<comment type="similarity">
    <text evidence="1">Belongs to the BCOR family.</text>
</comment>
<feature type="compositionally biased region" description="Basic and acidic residues" evidence="3">
    <location>
        <begin position="38"/>
        <end position="50"/>
    </location>
</feature>
<feature type="region of interest" description="Disordered" evidence="3">
    <location>
        <begin position="1072"/>
        <end position="1099"/>
    </location>
</feature>
<feature type="region of interest" description="Disordered" evidence="3">
    <location>
        <begin position="881"/>
        <end position="930"/>
    </location>
</feature>
<evidence type="ECO:0000313" key="5">
    <source>
        <dbReference type="Proteomes" id="UP000183832"/>
    </source>
</evidence>
<sequence>MELGHDVTTVNQKDTKDEETSEDNQNSTSSDNLTNREVSVRENTEVKTENVENIDGNTNEDKKEISKYETMAKDMIVEKKVKCDSHHLPTFPGTITKSVPGSNDVKIEIDSDSLLDRVILFSLKNTVVDNSRLDAAKNKYLVKDSKPSLSADHKLSLNHIVKKFDDDDCDVVNIQGTSSTSTIRKESDNYGGFSNGAENESNVNNEKNNVDQNQQVIVMKSLLNTPKTLEISLTCGEESSNKPSLAQCDDDDCSDESKRMFNIETDKSRLDIIHSKVSCASSTDNNNQSNKNFSRSSPIMLDLTISHRKTNSSTPFIKQQNNSLYVGLPDFTKKIYSAPLITYPTHTTTINSKDVKNLSSNNNNLSKTENRNSPLLLAYNWDQSHHHHQQQQSSSYVKCSITENGNIETSKTSDTSSSTSSASPLNFNEILKKNNYIKDLQLKPPLLPPPRLKAYSPTPSSVYKVDYHMSDIFSQKIREGFAESEQNNYMSERKNETQQQQQIFIDEPMAHIIHKSHFQSHQIPENFNRTMKQKSESTEVIHLNNLNCTYAPEAEIKLTVSTPHHFQSSLIKEQHEAQQTSQLPQIMSAISPDFNKKFHNEQPISHEFSLEQKEEQLRQEGTILTVTNEMNLNRYPPTKEFMEQRSAANFFRDSKMMKQMKASPTVGDYNRMNREQSSATTTNLSSSYAPGTHVGNEINININVNPTASTIMHEQDRQMKHEISICQRDNSILSSTSIPYYHRPPSLKGQLKDHGNSSVIHVPQNWPPSQQYPEQIMLNKLSSRNSNVKPGCRLYLTSESSSNNSDVGQHQQVFNVGHHMNRHYQDDRKNQNNYYQTFPSDNFSRHHFDTELENKRPERDVNSDFYYQSHHHVNRSRIVENFRSCSPPPPPPPVAPYSDDGRHLDEHHQQRPPQIQTRSPLSASASKQTEIVPLLTERKETKREFPLDLSMRTIKTKADSTGCDKNSVIARHHQQQHQSESTVLKIDFTPNFADVEKRDSCQQQELFIQQHPAGNKTNRDRYYPKKSTYERNYHPAQHQHLNSFNYNNKNSSPRPVSVINKAISQYHKIPSEHFPSRSANHHLTENAAQSRNPLYYERERDRLYVQQILKRNSRKEDQQHQQPSPLPPPQIYRSHLDMQSLPRMMTSDDKFNNRPLTKEDEIQNPFPYNYRTQQPPTPPQTDHPQNHRNFKEIPSAIMKQQLLVEQIDNSYQCPQPMRTDAAMLPLEKCYKPTTTISQSQNNKTLGIDESNVIKSNVLNSDTLPLSIHHQMKENDISENVGFREESINKIVSSSCVNNLGRGADHNTILKLKTNLELKEQKKLSGQMNEKKPNDDLSPRLFRTKGELKGFITTNHQKQPLETSKNEISAISSSPATSQTLPSDIDLNDWENACSKFVQQLKVVDVVKKEKTILTKSKAESGTTGNEKKIDEESKDETSSDEDKPLFVLLNTQCGSIVNKNDNHETLKEDNAAHRIKNMKNIREKKRLEIEQKLANRLGDSSSSESEIEVGQRSAPITKKMRRFRRRTTLVDNKCKGNDEVNEKALEKEETEEEKSQKGRFASSRKYVKKNKKTPCSEHDIEKKSTDDKVNLISTKKQESSDDINASSKGVKKTMKNLKHLSNNSLYKTLLEEEETMTRSKRKLEIEKKLSNSKILRNEKIVQNIAPDKKAKLEIPLTSAMKKRDLQKKDSETTKRKVPDADSDTNNKSNKKFKRQLKMNNLSSSEESTPTTIEMKKIERLRPRKNLSTDNQCTEKERTKNKMEQKKPSDVMSSSFMSSPVHPNPKSSTTKASLKDSIFLPPFIEENKKSKFTPGWEVEAYNYKRSLKIPAGLISIVRPPQHGISHSLPDLDQQSSDTSDLFSEFLKSNKKEESNPTSPVSSLNFTEDENKHFDKKKSNSIIELLHQRFTHSSKQKPTTIKKATNTPTPSKNDFDCDFLSLKKKKQRAEFSTCKKDILKEIFGVCDDERPKSAPPVSLAYCLDDETVEKSKPDEIVTFDEKYREYLEKLNFNILSESEIKRENENRKKISDTLLSSKSLNENKETTIIDQQDLTISSFRGKIKKGKTRRCKMSSGFDYIRKKKKPSQNINENTMNINNIIKKRLEAMKNLENKDESDISKEIKGWVLNKGVGESVLHKASRLDYVDVIAFCLDRMNMNPDPKDNAGYTPLHEACSRGHLDVARILLQYGANHSETALSGIRPLHEAIENGHIEIVRLLISYGADPCLATYSGQLPISLADDERMEVFLEQYLIDINERNGKLISWFFSGSYEIETSSEHGFMVLSDLPTECTDLESSSVFSISMTSLVTAPSTQFSDNEVCKKEISSSSIGVDSASSLLIKTPIQDNAVTYQQQHKKMKDCDANSNNLLLSDVTDNKDTKPCSVVLNNVDSNMKSFKKLSMVKLVHENDKRNSDKKGKNFFDIDDITTSENEYLELEESEAPLPPLYLLRGEGPEKWILLNDLCNLLKVKSKDAALKQICPLSPSTVYKGLIRELKMSDFLEKATCLQLFCAGEKINVRASKVSLVRYNDNVRNLLGVQTIRMNM</sequence>
<dbReference type="STRING" id="568069.A0A1J1I228"/>
<dbReference type="PRINTS" id="PR01415">
    <property type="entry name" value="ANKYRIN"/>
</dbReference>
<feature type="compositionally biased region" description="Polar residues" evidence="3">
    <location>
        <begin position="23"/>
        <end position="37"/>
    </location>
</feature>
<feature type="compositionally biased region" description="Polar residues" evidence="3">
    <location>
        <begin position="1352"/>
        <end position="1381"/>
    </location>
</feature>
<feature type="region of interest" description="Disordered" evidence="3">
    <location>
        <begin position="1675"/>
        <end position="1791"/>
    </location>
</feature>
<dbReference type="Pfam" id="PF12796">
    <property type="entry name" value="Ank_2"/>
    <property type="match status" value="1"/>
</dbReference>
<feature type="compositionally biased region" description="Basic and acidic residues" evidence="3">
    <location>
        <begin position="1574"/>
        <end position="1599"/>
    </location>
</feature>
<feature type="compositionally biased region" description="Polar residues" evidence="3">
    <location>
        <begin position="675"/>
        <end position="689"/>
    </location>
</feature>
<dbReference type="InterPro" id="IPR036770">
    <property type="entry name" value="Ankyrin_rpt-contain_sf"/>
</dbReference>
<evidence type="ECO:0000313" key="4">
    <source>
        <dbReference type="EMBL" id="CRK92894.1"/>
    </source>
</evidence>
<dbReference type="PANTHER" id="PTHR24117:SF9">
    <property type="entry name" value="BCL-6 COREPRESSOR PCGF1 BINDING DOMAIN-CONTAINING PROTEIN"/>
    <property type="match status" value="1"/>
</dbReference>
<feature type="region of interest" description="Disordered" evidence="3">
    <location>
        <begin position="675"/>
        <end position="695"/>
    </location>
</feature>
<feature type="region of interest" description="Disordered" evidence="3">
    <location>
        <begin position="1542"/>
        <end position="1609"/>
    </location>
</feature>
<accession>A0A1J1I228</accession>
<dbReference type="PROSITE" id="PS50088">
    <property type="entry name" value="ANK_REPEAT"/>
    <property type="match status" value="2"/>
</dbReference>
<dbReference type="GO" id="GO:0005634">
    <property type="term" value="C:nucleus"/>
    <property type="evidence" value="ECO:0007669"/>
    <property type="project" value="TreeGrafter"/>
</dbReference>
<feature type="region of interest" description="Disordered" evidence="3">
    <location>
        <begin position="1"/>
        <end position="62"/>
    </location>
</feature>
<dbReference type="Gene3D" id="3.10.260.40">
    <property type="entry name" value="BCL-6 corepressor, PCGF1 binding domain"/>
    <property type="match status" value="1"/>
</dbReference>
<dbReference type="InterPro" id="IPR047144">
    <property type="entry name" value="BCOR-like"/>
</dbReference>
<feature type="compositionally biased region" description="Polar residues" evidence="3">
    <location>
        <begin position="911"/>
        <end position="929"/>
    </location>
</feature>
<keyword evidence="5" id="KW-1185">Reference proteome</keyword>
<dbReference type="GO" id="GO:0000122">
    <property type="term" value="P:negative regulation of transcription by RNA polymerase II"/>
    <property type="evidence" value="ECO:0007669"/>
    <property type="project" value="TreeGrafter"/>
</dbReference>
<feature type="repeat" description="ANK" evidence="2">
    <location>
        <begin position="2164"/>
        <end position="2190"/>
    </location>
</feature>